<dbReference type="PANTHER" id="PTHR45348">
    <property type="entry name" value="HYPOTHETICAL OXIDOREDUCTASE (EUROFUNG)"/>
    <property type="match status" value="1"/>
</dbReference>
<dbReference type="SUPFAM" id="SSF50129">
    <property type="entry name" value="GroES-like"/>
    <property type="match status" value="1"/>
</dbReference>
<evidence type="ECO:0000313" key="7">
    <source>
        <dbReference type="Proteomes" id="UP000248961"/>
    </source>
</evidence>
<dbReference type="Gene3D" id="3.90.180.10">
    <property type="entry name" value="Medium-chain alcohol dehydrogenases, catalytic domain"/>
    <property type="match status" value="1"/>
</dbReference>
<evidence type="ECO:0000256" key="1">
    <source>
        <dbReference type="ARBA" id="ARBA00008072"/>
    </source>
</evidence>
<keyword evidence="7" id="KW-1185">Reference proteome</keyword>
<dbReference type="RefSeq" id="XP_025548925.1">
    <property type="nucleotide sequence ID" value="XM_025698531.1"/>
</dbReference>
<dbReference type="EMBL" id="KZ824301">
    <property type="protein sequence ID" value="RAL09771.1"/>
    <property type="molecule type" value="Genomic_DNA"/>
</dbReference>
<dbReference type="AlphaFoldDB" id="A0A395HPA9"/>
<sequence length="354" mass="37814">MPLAITLTSPHTAALTHIPPPQLRPGTILVRPKAVALNPTDIKKISSAASPLHLPLGCDYAGTVLSIDPSTSTTTDPPFQPGDRVFGFISGCNPAHPSDGAFSTATPAITALQLPIPDHLSYTEAATLGIALTTIGQSLYQTLNLAAPETPLSTPSPILIYGGSTAMGTMAIQFAKLSGYKVFTVCSPHNFPLVRSYGADEVFDYRDPGAAMRINELTGDRLELVMDTVGGTAAVEFCGTAMSSLGGEFATLLEDTVVPRENVRSRVTVAYTAMGEEVVLGGHRIPARREDYEFAVGWLRRVWPFVRDGRVKSHPVKVGAGGLRGLVEKGFEEMREGRVSGVKLVFEVEDHEDE</sequence>
<dbReference type="InterPro" id="IPR020843">
    <property type="entry name" value="ER"/>
</dbReference>
<protein>
    <submittedName>
        <fullName evidence="6">Putative zinc-binding oxidoreductase ToxD</fullName>
    </submittedName>
</protein>
<dbReference type="OrthoDB" id="48317at2759"/>
<keyword evidence="4" id="KW-0560">Oxidoreductase</keyword>
<dbReference type="Gene3D" id="3.40.50.720">
    <property type="entry name" value="NAD(P)-binding Rossmann-like Domain"/>
    <property type="match status" value="1"/>
</dbReference>
<dbReference type="InterPro" id="IPR036291">
    <property type="entry name" value="NAD(P)-bd_dom_sf"/>
</dbReference>
<dbReference type="STRING" id="1450537.A0A395HPA9"/>
<dbReference type="SUPFAM" id="SSF51735">
    <property type="entry name" value="NAD(P)-binding Rossmann-fold domains"/>
    <property type="match status" value="1"/>
</dbReference>
<keyword evidence="3" id="KW-0521">NADP</keyword>
<comment type="similarity">
    <text evidence="1">Belongs to the zinc-containing alcohol dehydrogenase family.</text>
</comment>
<feature type="domain" description="Enoyl reductase (ER)" evidence="5">
    <location>
        <begin position="8"/>
        <end position="346"/>
    </location>
</feature>
<dbReference type="Pfam" id="PF00107">
    <property type="entry name" value="ADH_zinc_N"/>
    <property type="match status" value="1"/>
</dbReference>
<dbReference type="CDD" id="cd08249">
    <property type="entry name" value="enoyl_reductase_like"/>
    <property type="match status" value="1"/>
</dbReference>
<gene>
    <name evidence="6" type="ORF">BO97DRAFT_445274</name>
</gene>
<keyword evidence="2" id="KW-0547">Nucleotide-binding</keyword>
<dbReference type="InterPro" id="IPR011032">
    <property type="entry name" value="GroES-like_sf"/>
</dbReference>
<evidence type="ECO:0000259" key="5">
    <source>
        <dbReference type="SMART" id="SM00829"/>
    </source>
</evidence>
<accession>A0A395HPA9</accession>
<dbReference type="GeneID" id="37202820"/>
<evidence type="ECO:0000313" key="6">
    <source>
        <dbReference type="EMBL" id="RAL09771.1"/>
    </source>
</evidence>
<evidence type="ECO:0000256" key="2">
    <source>
        <dbReference type="ARBA" id="ARBA00022741"/>
    </source>
</evidence>
<dbReference type="SMART" id="SM00829">
    <property type="entry name" value="PKS_ER"/>
    <property type="match status" value="1"/>
</dbReference>
<dbReference type="InterPro" id="IPR047122">
    <property type="entry name" value="Trans-enoyl_RdTase-like"/>
</dbReference>
<dbReference type="GO" id="GO:0016651">
    <property type="term" value="F:oxidoreductase activity, acting on NAD(P)H"/>
    <property type="evidence" value="ECO:0007669"/>
    <property type="project" value="InterPro"/>
</dbReference>
<dbReference type="PANTHER" id="PTHR45348:SF2">
    <property type="entry name" value="ZINC-TYPE ALCOHOL DEHYDROGENASE-LIKE PROTEIN C2E1P3.01"/>
    <property type="match status" value="1"/>
</dbReference>
<evidence type="ECO:0000256" key="4">
    <source>
        <dbReference type="ARBA" id="ARBA00023002"/>
    </source>
</evidence>
<dbReference type="InterPro" id="IPR013154">
    <property type="entry name" value="ADH-like_N"/>
</dbReference>
<dbReference type="GO" id="GO:0000166">
    <property type="term" value="F:nucleotide binding"/>
    <property type="evidence" value="ECO:0007669"/>
    <property type="project" value="UniProtKB-KW"/>
</dbReference>
<organism evidence="6 7">
    <name type="scientific">Aspergillus homomorphus (strain CBS 101889)</name>
    <dbReference type="NCBI Taxonomy" id="1450537"/>
    <lineage>
        <taxon>Eukaryota</taxon>
        <taxon>Fungi</taxon>
        <taxon>Dikarya</taxon>
        <taxon>Ascomycota</taxon>
        <taxon>Pezizomycotina</taxon>
        <taxon>Eurotiomycetes</taxon>
        <taxon>Eurotiomycetidae</taxon>
        <taxon>Eurotiales</taxon>
        <taxon>Aspergillaceae</taxon>
        <taxon>Aspergillus</taxon>
        <taxon>Aspergillus subgen. Circumdati</taxon>
    </lineage>
</organism>
<proteinExistence type="inferred from homology"/>
<dbReference type="Pfam" id="PF08240">
    <property type="entry name" value="ADH_N"/>
    <property type="match status" value="1"/>
</dbReference>
<reference evidence="6 7" key="1">
    <citation type="submission" date="2018-02" db="EMBL/GenBank/DDBJ databases">
        <title>The genomes of Aspergillus section Nigri reveals drivers in fungal speciation.</title>
        <authorList>
            <consortium name="DOE Joint Genome Institute"/>
            <person name="Vesth T.C."/>
            <person name="Nybo J."/>
            <person name="Theobald S."/>
            <person name="Brandl J."/>
            <person name="Frisvad J.C."/>
            <person name="Nielsen K.F."/>
            <person name="Lyhne E.K."/>
            <person name="Kogle M.E."/>
            <person name="Kuo A."/>
            <person name="Riley R."/>
            <person name="Clum A."/>
            <person name="Nolan M."/>
            <person name="Lipzen A."/>
            <person name="Salamov A."/>
            <person name="Henrissat B."/>
            <person name="Wiebenga A."/>
            <person name="De vries R.P."/>
            <person name="Grigoriev I.V."/>
            <person name="Mortensen U.H."/>
            <person name="Andersen M.R."/>
            <person name="Baker S.E."/>
        </authorList>
    </citation>
    <scope>NUCLEOTIDE SEQUENCE [LARGE SCALE GENOMIC DNA]</scope>
    <source>
        <strain evidence="6 7">CBS 101889</strain>
    </source>
</reference>
<dbReference type="VEuPathDB" id="FungiDB:BO97DRAFT_445274"/>
<dbReference type="InterPro" id="IPR013149">
    <property type="entry name" value="ADH-like_C"/>
</dbReference>
<name>A0A395HPA9_ASPHC</name>
<dbReference type="Proteomes" id="UP000248961">
    <property type="component" value="Unassembled WGS sequence"/>
</dbReference>
<evidence type="ECO:0000256" key="3">
    <source>
        <dbReference type="ARBA" id="ARBA00022857"/>
    </source>
</evidence>